<evidence type="ECO:0000313" key="8">
    <source>
        <dbReference type="EMBL" id="HEE18420.1"/>
    </source>
</evidence>
<keyword evidence="3 5" id="KW-1133">Transmembrane helix</keyword>
<evidence type="ECO:0000256" key="3">
    <source>
        <dbReference type="ARBA" id="ARBA00022989"/>
    </source>
</evidence>
<evidence type="ECO:0000256" key="2">
    <source>
        <dbReference type="ARBA" id="ARBA00022692"/>
    </source>
</evidence>
<comment type="caution">
    <text evidence="8">The sequence shown here is derived from an EMBL/GenBank/DDBJ whole genome shotgun (WGS) entry which is preliminary data.</text>
</comment>
<dbReference type="Gene3D" id="3.40.1710.10">
    <property type="entry name" value="abc type-2 transporter like domain"/>
    <property type="match status" value="1"/>
</dbReference>
<dbReference type="PANTHER" id="PTHR43471">
    <property type="entry name" value="ABC TRANSPORTER PERMEASE"/>
    <property type="match status" value="1"/>
</dbReference>
<keyword evidence="4 5" id="KW-0472">Membrane</keyword>
<sequence length="421" mass="45700">MRFLGTLVWKEMRELLTVRMLVPFLAVLVLFLFIGRMLRGERKRAESPQPVLVVSADSGPVSDLIVRLLGQSGLTAHRFSGPLDSALMQNGGNWVALVRVPESADVRLERFEPVELEVYTPLRGFSFGQTMRGAKVKSALARLDSVLARQQIARLAGGLTPEAIQHPLQKAEYVVLRGRVAPGSPEAVQGLLLGQTFLVPIILLLVIIYASQMIAASIGQEKENKTLETLLTVPVSRVLIVAGKMLGAAIAAVVISAVFMLAMGYYTTGFAEGRTGVPSAGAGVSGLGLSLTTEGVVLLGITLFLAIMAALALATLLAVFSEDAKSAQANITPLMMLCLIPYFFVLMFDINTLSLPLKILILAIPFSYPFLVPQALIFGNYRLIIFGIVYTGLFAVILVLLAAWFFQGERVLTARLRFRRR</sequence>
<feature type="transmembrane region" description="Helical" evidence="5">
    <location>
        <begin position="20"/>
        <end position="38"/>
    </location>
</feature>
<evidence type="ECO:0000313" key="9">
    <source>
        <dbReference type="EMBL" id="HFJ54192.1"/>
    </source>
</evidence>
<dbReference type="EMBL" id="DSLG01000004">
    <property type="protein sequence ID" value="HEA87138.1"/>
    <property type="molecule type" value="Genomic_DNA"/>
</dbReference>
<gene>
    <name evidence="8" type="ORF">ENP62_02570</name>
    <name evidence="7" type="ORF">ENP94_03905</name>
    <name evidence="9" type="ORF">ENS16_05840</name>
</gene>
<feature type="transmembrane region" description="Helical" evidence="5">
    <location>
        <begin position="359"/>
        <end position="377"/>
    </location>
</feature>
<organism evidence="8">
    <name type="scientific">candidate division WOR-3 bacterium</name>
    <dbReference type="NCBI Taxonomy" id="2052148"/>
    <lineage>
        <taxon>Bacteria</taxon>
        <taxon>Bacteria division WOR-3</taxon>
    </lineage>
</organism>
<dbReference type="Pfam" id="PF12698">
    <property type="entry name" value="ABC2_membrane_3"/>
    <property type="match status" value="1"/>
</dbReference>
<reference evidence="8" key="1">
    <citation type="journal article" date="2020" name="mSystems">
        <title>Genome- and Community-Level Interaction Insights into Carbon Utilization and Element Cycling Functions of Hydrothermarchaeota in Hydrothermal Sediment.</title>
        <authorList>
            <person name="Zhou Z."/>
            <person name="Liu Y."/>
            <person name="Xu W."/>
            <person name="Pan J."/>
            <person name="Luo Z.H."/>
            <person name="Li M."/>
        </authorList>
    </citation>
    <scope>NUCLEOTIDE SEQUENCE [LARGE SCALE GENOMIC DNA]</scope>
    <source>
        <strain evidence="8">SpSt-236</strain>
        <strain evidence="7">SpSt-265</strain>
        <strain evidence="9">SpSt-465</strain>
    </source>
</reference>
<dbReference type="InterPro" id="IPR013525">
    <property type="entry name" value="ABC2_TM"/>
</dbReference>
<feature type="transmembrane region" description="Helical" evidence="5">
    <location>
        <begin position="197"/>
        <end position="218"/>
    </location>
</feature>
<proteinExistence type="predicted"/>
<name>A0A7C1X1Y1_UNCW3</name>
<keyword evidence="2 5" id="KW-0812">Transmembrane</keyword>
<feature type="transmembrane region" description="Helical" evidence="5">
    <location>
        <begin position="327"/>
        <end position="347"/>
    </location>
</feature>
<feature type="domain" description="ABC-2 type transporter transmembrane" evidence="6">
    <location>
        <begin position="21"/>
        <end position="404"/>
    </location>
</feature>
<evidence type="ECO:0000313" key="7">
    <source>
        <dbReference type="EMBL" id="HEA87138.1"/>
    </source>
</evidence>
<dbReference type="EMBL" id="DSTU01000007">
    <property type="protein sequence ID" value="HFJ54192.1"/>
    <property type="molecule type" value="Genomic_DNA"/>
</dbReference>
<dbReference type="PANTHER" id="PTHR43471:SF3">
    <property type="entry name" value="ABC TRANSPORTER PERMEASE PROTEIN NATB"/>
    <property type="match status" value="1"/>
</dbReference>
<evidence type="ECO:0000256" key="5">
    <source>
        <dbReference type="SAM" id="Phobius"/>
    </source>
</evidence>
<evidence type="ECO:0000256" key="1">
    <source>
        <dbReference type="ARBA" id="ARBA00004141"/>
    </source>
</evidence>
<feature type="transmembrane region" description="Helical" evidence="5">
    <location>
        <begin position="238"/>
        <end position="266"/>
    </location>
</feature>
<dbReference type="AlphaFoldDB" id="A0A7C1X1Y1"/>
<comment type="subcellular location">
    <subcellularLocation>
        <location evidence="1">Membrane</location>
        <topology evidence="1">Multi-pass membrane protein</topology>
    </subcellularLocation>
</comment>
<dbReference type="GO" id="GO:0016020">
    <property type="term" value="C:membrane"/>
    <property type="evidence" value="ECO:0007669"/>
    <property type="project" value="UniProtKB-SubCell"/>
</dbReference>
<accession>A0A7C1X1Y1</accession>
<protein>
    <submittedName>
        <fullName evidence="8">ABC transporter permease</fullName>
    </submittedName>
</protein>
<evidence type="ECO:0000259" key="6">
    <source>
        <dbReference type="Pfam" id="PF12698"/>
    </source>
</evidence>
<feature type="transmembrane region" description="Helical" evidence="5">
    <location>
        <begin position="383"/>
        <end position="406"/>
    </location>
</feature>
<dbReference type="EMBL" id="DSKA01000190">
    <property type="protein sequence ID" value="HEE18420.1"/>
    <property type="molecule type" value="Genomic_DNA"/>
</dbReference>
<dbReference type="GO" id="GO:0140359">
    <property type="term" value="F:ABC-type transporter activity"/>
    <property type="evidence" value="ECO:0007669"/>
    <property type="project" value="InterPro"/>
</dbReference>
<evidence type="ECO:0000256" key="4">
    <source>
        <dbReference type="ARBA" id="ARBA00023136"/>
    </source>
</evidence>
<feature type="transmembrane region" description="Helical" evidence="5">
    <location>
        <begin position="296"/>
        <end position="321"/>
    </location>
</feature>